<keyword evidence="7 9" id="KW-0808">Transferase</keyword>
<feature type="domain" description="Phosphoribosyltransferase" evidence="10">
    <location>
        <begin position="39"/>
        <end position="148"/>
    </location>
</feature>
<organism evidence="11 12">
    <name type="scientific">Odinarchaeota yellowstonii (strain LCB_4)</name>
    <dbReference type="NCBI Taxonomy" id="1841599"/>
    <lineage>
        <taxon>Archaea</taxon>
        <taxon>Promethearchaeati</taxon>
        <taxon>Candidatus Odinarchaeota</taxon>
        <taxon>Candidatus Odinarchaeia</taxon>
        <taxon>Candidatus Odinarchaeales</taxon>
        <taxon>Candidatus Odinarchaeaceae</taxon>
        <taxon>Candidatus Odinarchaeum</taxon>
    </lineage>
</organism>
<dbReference type="GO" id="GO:0004588">
    <property type="term" value="F:orotate phosphoribosyltransferase activity"/>
    <property type="evidence" value="ECO:0007669"/>
    <property type="project" value="UniProtKB-UniRule"/>
</dbReference>
<comment type="pathway">
    <text evidence="2 9">Pyrimidine metabolism; UMP biosynthesis via de novo pathway; UMP from orotate: step 1/2.</text>
</comment>
<dbReference type="GO" id="GO:0046132">
    <property type="term" value="P:pyrimidine ribonucleoside biosynthetic process"/>
    <property type="evidence" value="ECO:0007669"/>
    <property type="project" value="TreeGrafter"/>
</dbReference>
<gene>
    <name evidence="9 11" type="primary">pyrE</name>
    <name evidence="11" type="ORF">OdinLCB4_007690</name>
</gene>
<name>A0AAF0D2C1_ODILC</name>
<comment type="caution">
    <text evidence="9">Lacks conserved residue(s) required for the propagation of feature annotation.</text>
</comment>
<sequence>MKNWQVELTEFLARSGALLFGEFKLKSGRLSPFFFNIAKAINSGEGLLKIGEFYIWGVFDLIGGVNFDFLVGPAYKAIPLAAVISTLLYSEHGLSVRWGYDRKEEKSYGVSAEKWFVGDIRSGDRLLLVDDVATTGKTKIDLIRRMREVFKDLDLRFQGVLILLDREEIGEDGRYSGDVLRDEGVSLYSLLKVSEVFEYLYNRPVDGRVFVSDREYSLFQDYRRRFGASTI</sequence>
<dbReference type="Proteomes" id="UP000186851">
    <property type="component" value="Chromosome"/>
</dbReference>
<keyword evidence="6 9" id="KW-0328">Glycosyltransferase</keyword>
<evidence type="ECO:0000256" key="7">
    <source>
        <dbReference type="ARBA" id="ARBA00022679"/>
    </source>
</evidence>
<dbReference type="PANTHER" id="PTHR46683:SF1">
    <property type="entry name" value="OROTATE PHOSPHORIBOSYLTRANSFERASE 1-RELATED"/>
    <property type="match status" value="1"/>
</dbReference>
<comment type="cofactor">
    <cofactor evidence="9">
        <name>Mg(2+)</name>
        <dbReference type="ChEBI" id="CHEBI:18420"/>
    </cofactor>
</comment>
<evidence type="ECO:0000256" key="5">
    <source>
        <dbReference type="ARBA" id="ARBA00011971"/>
    </source>
</evidence>
<feature type="binding site" evidence="9">
    <location>
        <position position="106"/>
    </location>
    <ligand>
        <name>5-phospho-alpha-D-ribose 1-diphosphate</name>
        <dbReference type="ChEBI" id="CHEBI:58017"/>
        <note>ligand shared between dimeric partners</note>
    </ligand>
</feature>
<evidence type="ECO:0000256" key="4">
    <source>
        <dbReference type="ARBA" id="ARBA00011738"/>
    </source>
</evidence>
<evidence type="ECO:0000256" key="1">
    <source>
        <dbReference type="ARBA" id="ARBA00003769"/>
    </source>
</evidence>
<comment type="subunit">
    <text evidence="4 9">Homodimer.</text>
</comment>
<dbReference type="InterPro" id="IPR000836">
    <property type="entry name" value="PRTase_dom"/>
</dbReference>
<dbReference type="GO" id="GO:0000287">
    <property type="term" value="F:magnesium ion binding"/>
    <property type="evidence" value="ECO:0007669"/>
    <property type="project" value="UniProtKB-UniRule"/>
</dbReference>
<dbReference type="NCBIfam" id="TIGR00336">
    <property type="entry name" value="pyrE"/>
    <property type="match status" value="1"/>
</dbReference>
<evidence type="ECO:0000256" key="3">
    <source>
        <dbReference type="ARBA" id="ARBA00006340"/>
    </source>
</evidence>
<dbReference type="EMBL" id="CP091871">
    <property type="protein sequence ID" value="WEU40339.1"/>
    <property type="molecule type" value="Genomic_DNA"/>
</dbReference>
<evidence type="ECO:0000256" key="6">
    <source>
        <dbReference type="ARBA" id="ARBA00022676"/>
    </source>
</evidence>
<dbReference type="GO" id="GO:0006207">
    <property type="term" value="P:'de novo' pyrimidine nucleobase biosynthetic process"/>
    <property type="evidence" value="ECO:0007669"/>
    <property type="project" value="TreeGrafter"/>
</dbReference>
<evidence type="ECO:0000313" key="12">
    <source>
        <dbReference type="Proteomes" id="UP000186851"/>
    </source>
</evidence>
<evidence type="ECO:0000259" key="10">
    <source>
        <dbReference type="Pfam" id="PF00156"/>
    </source>
</evidence>
<dbReference type="InterPro" id="IPR023031">
    <property type="entry name" value="OPRT"/>
</dbReference>
<dbReference type="CDD" id="cd06223">
    <property type="entry name" value="PRTases_typeI"/>
    <property type="match status" value="1"/>
</dbReference>
<keyword evidence="8 9" id="KW-0665">Pyrimidine biosynthesis</keyword>
<accession>A0AAF0D2C1</accession>
<reference evidence="11" key="1">
    <citation type="journal article" date="2017" name="Nature">
        <title>Asgard archaea illuminate the origin of eukaryotic cellular complexity.</title>
        <authorList>
            <person name="Zaremba-Niedzwiedzka K."/>
            <person name="Caceres E.F."/>
            <person name="Saw J.H."/>
            <person name="Backstrom D."/>
            <person name="Juzokaite L."/>
            <person name="Vancaester E."/>
            <person name="Seitz K.W."/>
            <person name="Anantharaman K."/>
            <person name="Starnawski P."/>
            <person name="Kjeldsen K.U."/>
            <person name="Scott M.B."/>
            <person name="Nunoura T."/>
            <person name="Banfield J.F."/>
            <person name="Schramm A."/>
            <person name="Baker B.J."/>
            <person name="Spang A."/>
            <person name="Ettema T.J.G."/>
        </authorList>
    </citation>
    <scope>NUCLEOTIDE SEQUENCE</scope>
    <source>
        <strain evidence="11">LCB_4</strain>
    </source>
</reference>
<evidence type="ECO:0000256" key="2">
    <source>
        <dbReference type="ARBA" id="ARBA00004889"/>
    </source>
</evidence>
<dbReference type="PANTHER" id="PTHR46683">
    <property type="entry name" value="OROTATE PHOSPHORIBOSYLTRANSFERASE 1-RELATED"/>
    <property type="match status" value="1"/>
</dbReference>
<dbReference type="HAMAP" id="MF_01208">
    <property type="entry name" value="PyrE"/>
    <property type="match status" value="1"/>
</dbReference>
<feature type="binding site" evidence="9">
    <location>
        <position position="102"/>
    </location>
    <ligand>
        <name>5-phospho-alpha-D-ribose 1-diphosphate</name>
        <dbReference type="ChEBI" id="CHEBI:58017"/>
        <note>ligand shared between dimeric partners</note>
    </ligand>
</feature>
<proteinExistence type="inferred from homology"/>
<feature type="binding site" evidence="9">
    <location>
        <position position="166"/>
    </location>
    <ligand>
        <name>orotate</name>
        <dbReference type="ChEBI" id="CHEBI:30839"/>
    </ligand>
</feature>
<feature type="binding site" description="in other chain" evidence="9">
    <location>
        <position position="103"/>
    </location>
    <ligand>
        <name>5-phospho-alpha-D-ribose 1-diphosphate</name>
        <dbReference type="ChEBI" id="CHEBI:58017"/>
        <note>ligand shared between dimeric partners</note>
    </ligand>
</feature>
<comment type="catalytic activity">
    <reaction evidence="9">
        <text>orotidine 5'-phosphate + diphosphate = orotate + 5-phospho-alpha-D-ribose 1-diphosphate</text>
        <dbReference type="Rhea" id="RHEA:10380"/>
        <dbReference type="ChEBI" id="CHEBI:30839"/>
        <dbReference type="ChEBI" id="CHEBI:33019"/>
        <dbReference type="ChEBI" id="CHEBI:57538"/>
        <dbReference type="ChEBI" id="CHEBI:58017"/>
        <dbReference type="EC" id="2.4.2.10"/>
    </reaction>
</comment>
<dbReference type="GO" id="GO:0044205">
    <property type="term" value="P:'de novo' UMP biosynthetic process"/>
    <property type="evidence" value="ECO:0007669"/>
    <property type="project" value="UniProtKB-UniRule"/>
</dbReference>
<feature type="binding site" evidence="9">
    <location>
        <position position="134"/>
    </location>
    <ligand>
        <name>orotate</name>
        <dbReference type="ChEBI" id="CHEBI:30839"/>
    </ligand>
</feature>
<comment type="function">
    <text evidence="1 9">Catalyzes the transfer of a ribosyl phosphate group from 5-phosphoribose 1-diphosphate to orotate, leading to the formation of orotidine monophosphate (OMP).</text>
</comment>
<dbReference type="Pfam" id="PF00156">
    <property type="entry name" value="Pribosyltran"/>
    <property type="match status" value="1"/>
</dbReference>
<dbReference type="GO" id="GO:0005737">
    <property type="term" value="C:cytoplasm"/>
    <property type="evidence" value="ECO:0007669"/>
    <property type="project" value="TreeGrafter"/>
</dbReference>
<comment type="similarity">
    <text evidence="3 9">Belongs to the purine/pyrimidine phosphoribosyltransferase family. PyrE subfamily.</text>
</comment>
<dbReference type="EC" id="2.4.2.10" evidence="5 9"/>
<dbReference type="AlphaFoldDB" id="A0AAF0D2C1"/>
<reference evidence="11" key="2">
    <citation type="journal article" date="2022" name="Nat. Microbiol.">
        <title>A closed Candidatus Odinarchaeum chromosome exposes Asgard archaeal viruses.</title>
        <authorList>
            <person name="Tamarit D."/>
            <person name="Caceres E.F."/>
            <person name="Krupovic M."/>
            <person name="Nijland R."/>
            <person name="Eme L."/>
            <person name="Robinson N.P."/>
            <person name="Ettema T.J.G."/>
        </authorList>
    </citation>
    <scope>NUCLEOTIDE SEQUENCE</scope>
    <source>
        <strain evidence="11">LCB_4</strain>
    </source>
</reference>
<evidence type="ECO:0000256" key="8">
    <source>
        <dbReference type="ARBA" id="ARBA00022975"/>
    </source>
</evidence>
<dbReference type="SUPFAM" id="SSF53271">
    <property type="entry name" value="PRTase-like"/>
    <property type="match status" value="1"/>
</dbReference>
<dbReference type="InterPro" id="IPR029057">
    <property type="entry name" value="PRTase-like"/>
</dbReference>
<dbReference type="InterPro" id="IPR004467">
    <property type="entry name" value="Or_phspho_trans_dom"/>
</dbReference>
<evidence type="ECO:0000313" key="11">
    <source>
        <dbReference type="EMBL" id="WEU40339.1"/>
    </source>
</evidence>
<feature type="binding site" description="in other chain" evidence="9">
    <location>
        <begin position="130"/>
        <end position="138"/>
    </location>
    <ligand>
        <name>5-phospho-alpha-D-ribose 1-diphosphate</name>
        <dbReference type="ChEBI" id="CHEBI:58017"/>
        <note>ligand shared between dimeric partners</note>
    </ligand>
</feature>
<dbReference type="Gene3D" id="3.40.50.2020">
    <property type="match status" value="1"/>
</dbReference>
<keyword evidence="9" id="KW-0460">Magnesium</keyword>
<evidence type="ECO:0000256" key="9">
    <source>
        <dbReference type="HAMAP-Rule" id="MF_01208"/>
    </source>
</evidence>
<dbReference type="KEGG" id="oyw:OdinLCB4_007690"/>
<protein>
    <recommendedName>
        <fullName evidence="5 9">Orotate phosphoribosyltransferase</fullName>
        <shortName evidence="9">OPRT</shortName>
        <shortName evidence="9">OPRTase</shortName>
        <ecNumber evidence="5 9">2.4.2.10</ecNumber>
    </recommendedName>
</protein>